<dbReference type="Pfam" id="PF03184">
    <property type="entry name" value="DDE_1"/>
    <property type="match status" value="1"/>
</dbReference>
<dbReference type="PANTHER" id="PTHR19303:SF74">
    <property type="entry name" value="POGO TRANSPOSABLE ELEMENT WITH KRAB DOMAIN"/>
    <property type="match status" value="1"/>
</dbReference>
<feature type="region of interest" description="Disordered" evidence="1">
    <location>
        <begin position="223"/>
        <end position="254"/>
    </location>
</feature>
<dbReference type="Proteomes" id="UP001480595">
    <property type="component" value="Unassembled WGS sequence"/>
</dbReference>
<feature type="compositionally biased region" description="Polar residues" evidence="1">
    <location>
        <begin position="225"/>
        <end position="250"/>
    </location>
</feature>
<keyword evidence="4" id="KW-1185">Reference proteome</keyword>
<feature type="domain" description="DDE-1" evidence="2">
    <location>
        <begin position="48"/>
        <end position="196"/>
    </location>
</feature>
<dbReference type="RefSeq" id="XP_066708219.1">
    <property type="nucleotide sequence ID" value="XM_066866543.1"/>
</dbReference>
<evidence type="ECO:0000313" key="3">
    <source>
        <dbReference type="EMBL" id="KAK8038367.1"/>
    </source>
</evidence>
<comment type="caution">
    <text evidence="3">The sequence shown here is derived from an EMBL/GenBank/DDBJ whole genome shotgun (WGS) entry which is preliminary data.</text>
</comment>
<organism evidence="3 4">
    <name type="scientific">Apiospora phragmitis</name>
    <dbReference type="NCBI Taxonomy" id="2905665"/>
    <lineage>
        <taxon>Eukaryota</taxon>
        <taxon>Fungi</taxon>
        <taxon>Dikarya</taxon>
        <taxon>Ascomycota</taxon>
        <taxon>Pezizomycotina</taxon>
        <taxon>Sordariomycetes</taxon>
        <taxon>Xylariomycetidae</taxon>
        <taxon>Amphisphaeriales</taxon>
        <taxon>Apiosporaceae</taxon>
        <taxon>Apiospora</taxon>
    </lineage>
</organism>
<protein>
    <submittedName>
        <fullName evidence="3">Transposase</fullName>
    </submittedName>
</protein>
<gene>
    <name evidence="3" type="ORF">PG994_015134</name>
</gene>
<name>A0ABR1SVL5_9PEZI</name>
<evidence type="ECO:0000313" key="4">
    <source>
        <dbReference type="Proteomes" id="UP001480595"/>
    </source>
</evidence>
<proteinExistence type="predicted"/>
<dbReference type="PANTHER" id="PTHR19303">
    <property type="entry name" value="TRANSPOSON"/>
    <property type="match status" value="1"/>
</dbReference>
<reference evidence="3 4" key="1">
    <citation type="submission" date="2023-01" db="EMBL/GenBank/DDBJ databases">
        <title>Analysis of 21 Apiospora genomes using comparative genomics revels a genus with tremendous synthesis potential of carbohydrate active enzymes and secondary metabolites.</title>
        <authorList>
            <person name="Sorensen T."/>
        </authorList>
    </citation>
    <scope>NUCLEOTIDE SEQUENCE [LARGE SCALE GENOMIC DNA]</scope>
    <source>
        <strain evidence="3 4">CBS 135458</strain>
    </source>
</reference>
<accession>A0ABR1SVL5</accession>
<evidence type="ECO:0000259" key="2">
    <source>
        <dbReference type="Pfam" id="PF03184"/>
    </source>
</evidence>
<dbReference type="EMBL" id="JAQQWL010000016">
    <property type="protein sequence ID" value="KAK8038367.1"/>
    <property type="molecule type" value="Genomic_DNA"/>
</dbReference>
<evidence type="ECO:0000256" key="1">
    <source>
        <dbReference type="SAM" id="MobiDB-lite"/>
    </source>
</evidence>
<dbReference type="InterPro" id="IPR050863">
    <property type="entry name" value="CenT-Element_Derived"/>
</dbReference>
<dbReference type="GeneID" id="92099606"/>
<dbReference type="InterPro" id="IPR004875">
    <property type="entry name" value="DDE_SF_endonuclease_dom"/>
</dbReference>
<sequence length="281" mass="32368">MDFRRVNGTSDENIVEFFERLQLDELKHIPPEHIWNVDEGISVQQQWFPEEGESVGNEDDEAWHDWLFTASPNGWTSNELALLWLKEIFIPGSMPEKEGQWRLLILDGHASHTTTAFMITCLEHKIWVLYLLAHTSHVLQPLDQAPFSVLKRRFRTEVTIRCQLNFDMNVTTSDFIWAWNRARQKAFNPYNMASAWKATGIWPRDINKPLNNRLRRLGGFDEEMTSSQESASSQHTLDGSGTLTTPQSSRQVREIQSALVEGRKGSITPRHASCFGRFGRA</sequence>